<evidence type="ECO:0000313" key="2">
    <source>
        <dbReference type="EMBL" id="HIZ79677.1"/>
    </source>
</evidence>
<organism evidence="2 3">
    <name type="scientific">Candidatus Lachnoclostridium stercorigallinarum</name>
    <dbReference type="NCBI Taxonomy" id="2838634"/>
    <lineage>
        <taxon>Bacteria</taxon>
        <taxon>Bacillati</taxon>
        <taxon>Bacillota</taxon>
        <taxon>Clostridia</taxon>
        <taxon>Lachnospirales</taxon>
        <taxon>Lachnospiraceae</taxon>
    </lineage>
</organism>
<sequence length="279" mass="32390">MEGYGLEKVHEANLKILDEVDRICRKYRIRYMLDAGTLLGAVRHKGFIPWDDDVDIIFTRSQYEAFMKVAARELPDTMEVMDYRTLHGGKGFYDFTSRILYLPSKKHEDGPEMEFYGGKLNHLWVDLFVLDELPDSGWAAAAVRLFQTLLYGLAMGHRYRLDFSRYKGKELAAVKFLSMVGKCLPMKWIFALQRRFSLLFDSGNHGKLYASNYQPDFLYVTWEKAWAEKTSQVEFEGRSLMAPADPDGVLRMLYGDYMKLPPEEQRVPSHSSMKIQIYG</sequence>
<gene>
    <name evidence="2" type="ORF">IAA17_07815</name>
</gene>
<dbReference type="Pfam" id="PF04991">
    <property type="entry name" value="LicD"/>
    <property type="match status" value="1"/>
</dbReference>
<reference evidence="2" key="1">
    <citation type="journal article" date="2021" name="PeerJ">
        <title>Extensive microbial diversity within the chicken gut microbiome revealed by metagenomics and culture.</title>
        <authorList>
            <person name="Gilroy R."/>
            <person name="Ravi A."/>
            <person name="Getino M."/>
            <person name="Pursley I."/>
            <person name="Horton D.L."/>
            <person name="Alikhan N.F."/>
            <person name="Baker D."/>
            <person name="Gharbi K."/>
            <person name="Hall N."/>
            <person name="Watson M."/>
            <person name="Adriaenssens E.M."/>
            <person name="Foster-Nyarko E."/>
            <person name="Jarju S."/>
            <person name="Secka A."/>
            <person name="Antonio M."/>
            <person name="Oren A."/>
            <person name="Chaudhuri R.R."/>
            <person name="La Ragione R."/>
            <person name="Hildebrand F."/>
            <person name="Pallen M.J."/>
        </authorList>
    </citation>
    <scope>NUCLEOTIDE SEQUENCE</scope>
    <source>
        <strain evidence="2">ChiBcec1-1093</strain>
    </source>
</reference>
<protein>
    <submittedName>
        <fullName evidence="2">LicD family protein</fullName>
    </submittedName>
</protein>
<name>A0A9D2GIZ1_9FIRM</name>
<dbReference type="EMBL" id="DXBC01000121">
    <property type="protein sequence ID" value="HIZ79677.1"/>
    <property type="molecule type" value="Genomic_DNA"/>
</dbReference>
<accession>A0A9D2GIZ1</accession>
<dbReference type="PANTHER" id="PTHR43404:SF2">
    <property type="entry name" value="LIPOPOLYSACCHARIDE CHOLINEPHOSPHOTRANSFERASE LICD"/>
    <property type="match status" value="1"/>
</dbReference>
<dbReference type="PANTHER" id="PTHR43404">
    <property type="entry name" value="LIPOPOLYSACCHARIDE CHOLINEPHOSPHOTRANSFERASE LICD"/>
    <property type="match status" value="1"/>
</dbReference>
<dbReference type="Proteomes" id="UP000824101">
    <property type="component" value="Unassembled WGS sequence"/>
</dbReference>
<dbReference type="InterPro" id="IPR007074">
    <property type="entry name" value="LicD/FKTN/FKRP_NTP_transf"/>
</dbReference>
<dbReference type="InterPro" id="IPR052942">
    <property type="entry name" value="LPS_cholinephosphotransferase"/>
</dbReference>
<dbReference type="AlphaFoldDB" id="A0A9D2GIZ1"/>
<comment type="caution">
    <text evidence="2">The sequence shown here is derived from an EMBL/GenBank/DDBJ whole genome shotgun (WGS) entry which is preliminary data.</text>
</comment>
<feature type="domain" description="LicD/FKTN/FKRP nucleotidyltransferase" evidence="1">
    <location>
        <begin position="24"/>
        <end position="255"/>
    </location>
</feature>
<dbReference type="GO" id="GO:0009100">
    <property type="term" value="P:glycoprotein metabolic process"/>
    <property type="evidence" value="ECO:0007669"/>
    <property type="project" value="UniProtKB-ARBA"/>
</dbReference>
<reference evidence="2" key="2">
    <citation type="submission" date="2021-04" db="EMBL/GenBank/DDBJ databases">
        <authorList>
            <person name="Gilroy R."/>
        </authorList>
    </citation>
    <scope>NUCLEOTIDE SEQUENCE</scope>
    <source>
        <strain evidence="2">ChiBcec1-1093</strain>
    </source>
</reference>
<evidence type="ECO:0000313" key="3">
    <source>
        <dbReference type="Proteomes" id="UP000824101"/>
    </source>
</evidence>
<proteinExistence type="predicted"/>
<evidence type="ECO:0000259" key="1">
    <source>
        <dbReference type="Pfam" id="PF04991"/>
    </source>
</evidence>